<dbReference type="OrthoDB" id="417626at2759"/>
<feature type="transmembrane region" description="Helical" evidence="2">
    <location>
        <begin position="89"/>
        <end position="108"/>
    </location>
</feature>
<dbReference type="AlphaFoldDB" id="A0A086L9R2"/>
<comment type="caution">
    <text evidence="3">The sequence shown here is derived from an EMBL/GenBank/DDBJ whole genome shotgun (WGS) entry which is preliminary data.</text>
</comment>
<keyword evidence="2" id="KW-1133">Transmembrane helix</keyword>
<protein>
    <submittedName>
        <fullName evidence="3">Putative transmembrane protein</fullName>
    </submittedName>
</protein>
<evidence type="ECO:0000256" key="1">
    <source>
        <dbReference type="SAM" id="MobiDB-lite"/>
    </source>
</evidence>
<evidence type="ECO:0000313" key="3">
    <source>
        <dbReference type="EMBL" id="KFG53380.1"/>
    </source>
</evidence>
<evidence type="ECO:0000313" key="4">
    <source>
        <dbReference type="Proteomes" id="UP000028838"/>
    </source>
</evidence>
<name>A0A086L9R2_TOXGO</name>
<proteinExistence type="predicted"/>
<feature type="compositionally biased region" description="Basic and acidic residues" evidence="1">
    <location>
        <begin position="130"/>
        <end position="144"/>
    </location>
</feature>
<dbReference type="EMBL" id="AEYH02000913">
    <property type="protein sequence ID" value="KFG53380.1"/>
    <property type="molecule type" value="Genomic_DNA"/>
</dbReference>
<feature type="compositionally biased region" description="Basic and acidic residues" evidence="1">
    <location>
        <begin position="151"/>
        <end position="163"/>
    </location>
</feature>
<sequence length="179" mass="20592">MGLSPAFAATAGCRLASPVANSSRFLSLLRLSRPRLNAAAPAVKAAKTLERNVPMKEILQPLWVVEPPNFLRQPVWKQFWEAQFANRSFFFFGNAWTSAAAFAFFIWWSRVFGRRACSQRNSRERRRKDKNGDDTKKKKETERRAGKKKERRTERGAKKRSEGECLPSRIHTGERPHNS</sequence>
<gene>
    <name evidence="3" type="ORF">TGFOU_290030</name>
</gene>
<keyword evidence="2 3" id="KW-0812">Transmembrane</keyword>
<evidence type="ECO:0000256" key="2">
    <source>
        <dbReference type="SAM" id="Phobius"/>
    </source>
</evidence>
<reference evidence="3 4" key="1">
    <citation type="submission" date="2014-07" db="EMBL/GenBank/DDBJ databases">
        <authorList>
            <person name="Sibley D."/>
            <person name="Venepally P."/>
            <person name="Karamycheva S."/>
            <person name="Hadjithomas M."/>
            <person name="Khan A."/>
            <person name="Brunk B."/>
            <person name="Roos D."/>
            <person name="Caler E."/>
            <person name="Lorenzi H."/>
        </authorList>
    </citation>
    <scope>NUCLEOTIDE SEQUENCE [LARGE SCALE GENOMIC DNA]</scope>
    <source>
        <strain evidence="3 4">FOU</strain>
    </source>
</reference>
<accession>A0A086L9R2</accession>
<dbReference type="VEuPathDB" id="ToxoDB:TGFOU_290030"/>
<keyword evidence="2" id="KW-0472">Membrane</keyword>
<dbReference type="Proteomes" id="UP000028838">
    <property type="component" value="Unassembled WGS sequence"/>
</dbReference>
<organism evidence="3 4">
    <name type="scientific">Toxoplasma gondii FOU</name>
    <dbReference type="NCBI Taxonomy" id="943167"/>
    <lineage>
        <taxon>Eukaryota</taxon>
        <taxon>Sar</taxon>
        <taxon>Alveolata</taxon>
        <taxon>Apicomplexa</taxon>
        <taxon>Conoidasida</taxon>
        <taxon>Coccidia</taxon>
        <taxon>Eucoccidiorida</taxon>
        <taxon>Eimeriorina</taxon>
        <taxon>Sarcocystidae</taxon>
        <taxon>Toxoplasma</taxon>
    </lineage>
</organism>
<feature type="region of interest" description="Disordered" evidence="1">
    <location>
        <begin position="119"/>
        <end position="179"/>
    </location>
</feature>